<dbReference type="STRING" id="1197477.IA57_04275"/>
<dbReference type="AlphaFoldDB" id="A0A084TK28"/>
<dbReference type="SUPFAM" id="SSF52172">
    <property type="entry name" value="CheY-like"/>
    <property type="match status" value="1"/>
</dbReference>
<dbReference type="Proteomes" id="UP000028521">
    <property type="component" value="Unassembled WGS sequence"/>
</dbReference>
<feature type="domain" description="Response regulatory" evidence="1">
    <location>
        <begin position="21"/>
        <end position="102"/>
    </location>
</feature>
<comment type="caution">
    <text evidence="2">The sequence shown here is derived from an EMBL/GenBank/DDBJ whole genome shotgun (WGS) entry which is preliminary data.</text>
</comment>
<name>A0A084TK28_9FLAO</name>
<dbReference type="Gene3D" id="3.40.50.2300">
    <property type="match status" value="1"/>
</dbReference>
<evidence type="ECO:0000313" key="3">
    <source>
        <dbReference type="Proteomes" id="UP000028521"/>
    </source>
</evidence>
<sequence length="294" mass="34437">MKIDYKILWLDDQINDFIEDEIIEEVESFLVTQGFRPKITTVSKSEDFFKVLDNSFDLILTDYHLNDINGDEVIKKIRSQDYSVMTEVLFYTAKADLKDTDKISRVSFLETNTLLGDHRDEVLRATINLIELTIKKFQDIVAMRGMIMQETSSLDVEMEIILKKIIDESKEPETIINVIKTKYKESNDKFNKNIDKENDIDNILRIIGASHRWRAIVRNLDNGEIKAIMTDYEKEIIVIRNKFAHAELISEEGRQYFRDRKDGLDFNQEFCQKIRADLIKHKDNLDGLKTELGN</sequence>
<dbReference type="GO" id="GO:0000160">
    <property type="term" value="P:phosphorelay signal transduction system"/>
    <property type="evidence" value="ECO:0007669"/>
    <property type="project" value="InterPro"/>
</dbReference>
<dbReference type="InterPro" id="IPR001789">
    <property type="entry name" value="Sig_transdc_resp-reg_receiver"/>
</dbReference>
<dbReference type="InterPro" id="IPR011006">
    <property type="entry name" value="CheY-like_superfamily"/>
</dbReference>
<dbReference type="RefSeq" id="WP_036119686.1">
    <property type="nucleotide sequence ID" value="NZ_BMET01000010.1"/>
</dbReference>
<dbReference type="CDD" id="cd00156">
    <property type="entry name" value="REC"/>
    <property type="match status" value="1"/>
</dbReference>
<proteinExistence type="predicted"/>
<keyword evidence="3" id="KW-1185">Reference proteome</keyword>
<dbReference type="EMBL" id="JPFK01000005">
    <property type="protein sequence ID" value="KFB01064.1"/>
    <property type="molecule type" value="Genomic_DNA"/>
</dbReference>
<accession>A0A084TK28</accession>
<reference evidence="2 3" key="1">
    <citation type="journal article" date="2014" name="Genome Announc.">
        <title>Draft Genome Sequence of the Algicidal Bacterium Mangrovimonas yunxiaonensis Strain LY01.</title>
        <authorList>
            <person name="Li Y."/>
            <person name="Zhu H."/>
            <person name="Li C."/>
            <person name="Zhang H."/>
            <person name="Chen Z."/>
            <person name="Zheng W."/>
            <person name="Xu H."/>
            <person name="Zheng T."/>
        </authorList>
    </citation>
    <scope>NUCLEOTIDE SEQUENCE [LARGE SCALE GENOMIC DNA]</scope>
    <source>
        <strain evidence="2 3">LY01</strain>
    </source>
</reference>
<dbReference type="OrthoDB" id="7284229at2"/>
<dbReference type="Pfam" id="PF00072">
    <property type="entry name" value="Response_reg"/>
    <property type="match status" value="1"/>
</dbReference>
<protein>
    <recommendedName>
        <fullName evidence="1">Response regulatory domain-containing protein</fullName>
    </recommendedName>
</protein>
<dbReference type="eggNOG" id="COG0784">
    <property type="taxonomic scope" value="Bacteria"/>
</dbReference>
<evidence type="ECO:0000259" key="1">
    <source>
        <dbReference type="Pfam" id="PF00072"/>
    </source>
</evidence>
<reference evidence="3" key="2">
    <citation type="submission" date="2014-07" db="EMBL/GenBank/DDBJ databases">
        <title>Genome sequence of Mangrovimonas yunxiaonensis.</title>
        <authorList>
            <person name="Li Y."/>
            <person name="Zheng T."/>
        </authorList>
    </citation>
    <scope>NUCLEOTIDE SEQUENCE [LARGE SCALE GENOMIC DNA]</scope>
    <source>
        <strain evidence="3">LY01</strain>
    </source>
</reference>
<gene>
    <name evidence="2" type="ORF">IA57_04275</name>
</gene>
<evidence type="ECO:0000313" key="2">
    <source>
        <dbReference type="EMBL" id="KFB01064.1"/>
    </source>
</evidence>
<organism evidence="2 3">
    <name type="scientific">Mangrovimonas yunxiaonensis</name>
    <dbReference type="NCBI Taxonomy" id="1197477"/>
    <lineage>
        <taxon>Bacteria</taxon>
        <taxon>Pseudomonadati</taxon>
        <taxon>Bacteroidota</taxon>
        <taxon>Flavobacteriia</taxon>
        <taxon>Flavobacteriales</taxon>
        <taxon>Flavobacteriaceae</taxon>
        <taxon>Mangrovimonas</taxon>
    </lineage>
</organism>